<accession>A0ABY6HPD8</accession>
<dbReference type="Gene3D" id="3.40.630.30">
    <property type="match status" value="1"/>
</dbReference>
<reference evidence="2" key="1">
    <citation type="submission" date="2022-09" db="EMBL/GenBank/DDBJ databases">
        <title>Actin cytoskeleton and complex cell architecture in an #Asgard archaeon.</title>
        <authorList>
            <person name="Ponce Toledo R.I."/>
            <person name="Schleper C."/>
            <person name="Rodrigues Oliveira T."/>
            <person name="Wollweber F."/>
            <person name="Xu J."/>
            <person name="Rittmann S."/>
            <person name="Klingl A."/>
            <person name="Pilhofer M."/>
        </authorList>
    </citation>
    <scope>NUCLEOTIDE SEQUENCE</scope>
    <source>
        <strain evidence="2">B-35</strain>
    </source>
</reference>
<proteinExistence type="predicted"/>
<dbReference type="EMBL" id="CP104013">
    <property type="protein sequence ID" value="UYP45383.1"/>
    <property type="molecule type" value="Genomic_DNA"/>
</dbReference>
<dbReference type="InterPro" id="IPR000182">
    <property type="entry name" value="GNAT_dom"/>
</dbReference>
<dbReference type="PROSITE" id="PS51186">
    <property type="entry name" value="GNAT"/>
    <property type="match status" value="1"/>
</dbReference>
<evidence type="ECO:0000313" key="3">
    <source>
        <dbReference type="Proteomes" id="UP001208689"/>
    </source>
</evidence>
<dbReference type="CDD" id="cd04301">
    <property type="entry name" value="NAT_SF"/>
    <property type="match status" value="1"/>
</dbReference>
<feature type="domain" description="N-acetyltransferase" evidence="1">
    <location>
        <begin position="10"/>
        <end position="165"/>
    </location>
</feature>
<dbReference type="SUPFAM" id="SSF55729">
    <property type="entry name" value="Acyl-CoA N-acyltransferases (Nat)"/>
    <property type="match status" value="1"/>
</dbReference>
<keyword evidence="3" id="KW-1185">Reference proteome</keyword>
<protein>
    <recommendedName>
        <fullName evidence="1">N-acetyltransferase domain-containing protein</fullName>
    </recommendedName>
</protein>
<evidence type="ECO:0000259" key="1">
    <source>
        <dbReference type="PROSITE" id="PS51186"/>
    </source>
</evidence>
<dbReference type="InterPro" id="IPR016181">
    <property type="entry name" value="Acyl_CoA_acyltransferase"/>
</dbReference>
<evidence type="ECO:0000313" key="2">
    <source>
        <dbReference type="EMBL" id="UYP45383.1"/>
    </source>
</evidence>
<organism evidence="2 3">
    <name type="scientific">Candidatus Lokiarchaeum ossiferum</name>
    <dbReference type="NCBI Taxonomy" id="2951803"/>
    <lineage>
        <taxon>Archaea</taxon>
        <taxon>Promethearchaeati</taxon>
        <taxon>Promethearchaeota</taxon>
        <taxon>Promethearchaeia</taxon>
        <taxon>Promethearchaeales</taxon>
        <taxon>Promethearchaeaceae</taxon>
        <taxon>Candidatus Lokiarchaeum</taxon>
    </lineage>
</organism>
<dbReference type="Proteomes" id="UP001208689">
    <property type="component" value="Chromosome"/>
</dbReference>
<gene>
    <name evidence="2" type="ORF">NEF87_001668</name>
</gene>
<name>A0ABY6HPD8_9ARCH</name>
<sequence length="165" mass="19188">MSIQLETDKMEILPINLTEDLPKLTEVMKRAFNDDARRFNNKPEGDGPPGYDDGNFYRKWSPQSKGFKIVFQNKIVGAILVFPNSKGKSYLGNINIDPQYQNLGIGTKLIQFIERKFPLSKLWVLDTPSWATRNHHFYQKNGYSKTKEVVHNKSMKSFVFEKRIE</sequence>
<dbReference type="Pfam" id="PF00583">
    <property type="entry name" value="Acetyltransf_1"/>
    <property type="match status" value="1"/>
</dbReference>